<dbReference type="Pfam" id="PF16916">
    <property type="entry name" value="ZT_dimer"/>
    <property type="match status" value="1"/>
</dbReference>
<evidence type="ECO:0000313" key="12">
    <source>
        <dbReference type="EMBL" id="CAF0824237.1"/>
    </source>
</evidence>
<dbReference type="SUPFAM" id="SSF161111">
    <property type="entry name" value="Cation efflux protein transmembrane domain-like"/>
    <property type="match status" value="1"/>
</dbReference>
<accession>A0A813UC27</accession>
<keyword evidence="7 9" id="KW-0472">Membrane</keyword>
<dbReference type="FunFam" id="3.30.70.1350:FF:000001">
    <property type="entry name" value="Metal tolerance protein 11"/>
    <property type="match status" value="1"/>
</dbReference>
<dbReference type="PANTHER" id="PTHR43840">
    <property type="entry name" value="MITOCHONDRIAL METAL TRANSPORTER 1-RELATED"/>
    <property type="match status" value="1"/>
</dbReference>
<dbReference type="InterPro" id="IPR036837">
    <property type="entry name" value="Cation_efflux_CTD_sf"/>
</dbReference>
<gene>
    <name evidence="12" type="ORF">JXQ802_LOCUS5362</name>
</gene>
<dbReference type="Pfam" id="PF01545">
    <property type="entry name" value="Cation_efflux"/>
    <property type="match status" value="1"/>
</dbReference>
<evidence type="ECO:0000256" key="2">
    <source>
        <dbReference type="ARBA" id="ARBA00008873"/>
    </source>
</evidence>
<keyword evidence="4 9" id="KW-0812">Transmembrane</keyword>
<dbReference type="InterPro" id="IPR027470">
    <property type="entry name" value="Cation_efflux_CTD"/>
</dbReference>
<dbReference type="InterPro" id="IPR002524">
    <property type="entry name" value="Cation_efflux"/>
</dbReference>
<dbReference type="GO" id="GO:0012505">
    <property type="term" value="C:endomembrane system"/>
    <property type="evidence" value="ECO:0007669"/>
    <property type="project" value="UniProtKB-SubCell"/>
</dbReference>
<evidence type="ECO:0000256" key="5">
    <source>
        <dbReference type="ARBA" id="ARBA00022989"/>
    </source>
</evidence>
<keyword evidence="3" id="KW-0813">Transport</keyword>
<evidence type="ECO:0000256" key="3">
    <source>
        <dbReference type="ARBA" id="ARBA00022448"/>
    </source>
</evidence>
<protein>
    <recommendedName>
        <fullName evidence="14">Cation efflux protein cytoplasmic domain-containing protein</fullName>
    </recommendedName>
</protein>
<dbReference type="SUPFAM" id="SSF160240">
    <property type="entry name" value="Cation efflux protein cytoplasmic domain-like"/>
    <property type="match status" value="1"/>
</dbReference>
<feature type="transmembrane region" description="Helical" evidence="9">
    <location>
        <begin position="182"/>
        <end position="203"/>
    </location>
</feature>
<dbReference type="GO" id="GO:0016020">
    <property type="term" value="C:membrane"/>
    <property type="evidence" value="ECO:0007669"/>
    <property type="project" value="InterPro"/>
</dbReference>
<feature type="transmembrane region" description="Helical" evidence="9">
    <location>
        <begin position="271"/>
        <end position="290"/>
    </location>
</feature>
<sequence length="460" mass="52206">MYHTNVSYDHDLDTVSINELSSNEQHTKSSKSIQRTSNHSITDQNSNLNNLSSTTIDEQQQNDTTSDQDVVNTENQPTNSSDDGSYYSLKHLRERRRGQRDEDSDLPRRVKRFYKHQDELIDVYERLYLQGSENGTEHDAHKEQLEKIKKMSHILTKVSLGVNICLFILKIAGAIISKSLSVVSSVIDSAVDLTTSVILFWAWRAIKRRDAYRYPQGRTRLEPIAIVILSVIMCAASVLVIYESVNTIVNDAQYFTQQNTTKTLTNIDMSALPVSVMVITIVSKAILFLLCYRLKTPTMSALSSDHRNDVCSNIVALFCGLIGSFAYRNKISQEAIVIDPIGAVLISLYIIITWIQQANGQVKRLSGHTADPEFLSQITWLTYNHSPLILKIDTVRAFYFGSFYLVEVDIVLPEDMLLKEAHDIGESLQNKLEDLPEVERAFVHIDHEYSHNPVIEHKIV</sequence>
<feature type="transmembrane region" description="Helical" evidence="9">
    <location>
        <begin position="335"/>
        <end position="355"/>
    </location>
</feature>
<dbReference type="InterPro" id="IPR050291">
    <property type="entry name" value="CDF_Transporter"/>
</dbReference>
<dbReference type="Gene3D" id="1.20.1510.10">
    <property type="entry name" value="Cation efflux protein transmembrane domain"/>
    <property type="match status" value="1"/>
</dbReference>
<dbReference type="GO" id="GO:0008324">
    <property type="term" value="F:monoatomic cation transmembrane transporter activity"/>
    <property type="evidence" value="ECO:0007669"/>
    <property type="project" value="InterPro"/>
</dbReference>
<dbReference type="NCBIfam" id="TIGR01297">
    <property type="entry name" value="CDF"/>
    <property type="match status" value="1"/>
</dbReference>
<feature type="transmembrane region" description="Helical" evidence="9">
    <location>
        <begin position="154"/>
        <end position="176"/>
    </location>
</feature>
<dbReference type="EMBL" id="CAJNOL010000079">
    <property type="protein sequence ID" value="CAF0824237.1"/>
    <property type="molecule type" value="Genomic_DNA"/>
</dbReference>
<evidence type="ECO:0000256" key="8">
    <source>
        <dbReference type="SAM" id="MobiDB-lite"/>
    </source>
</evidence>
<dbReference type="Proteomes" id="UP000663870">
    <property type="component" value="Unassembled WGS sequence"/>
</dbReference>
<comment type="subcellular location">
    <subcellularLocation>
        <location evidence="1">Endomembrane system</location>
        <topology evidence="1">Multi-pass membrane protein</topology>
    </subcellularLocation>
</comment>
<dbReference type="PANTHER" id="PTHR43840:SF13">
    <property type="entry name" value="CATION EFFLUX PROTEIN CYTOPLASMIC DOMAIN-CONTAINING PROTEIN"/>
    <property type="match status" value="1"/>
</dbReference>
<dbReference type="Gene3D" id="3.30.70.1350">
    <property type="entry name" value="Cation efflux protein, cytoplasmic domain"/>
    <property type="match status" value="1"/>
</dbReference>
<dbReference type="FunFam" id="1.20.1510.10:FF:000005">
    <property type="entry name" value="Putative Cation diffusion facilitator 1"/>
    <property type="match status" value="1"/>
</dbReference>
<evidence type="ECO:0000256" key="7">
    <source>
        <dbReference type="ARBA" id="ARBA00023136"/>
    </source>
</evidence>
<evidence type="ECO:0000256" key="6">
    <source>
        <dbReference type="ARBA" id="ARBA00023065"/>
    </source>
</evidence>
<name>A0A813UC27_9BILA</name>
<evidence type="ECO:0000256" key="4">
    <source>
        <dbReference type="ARBA" id="ARBA00022692"/>
    </source>
</evidence>
<reference evidence="12" key="1">
    <citation type="submission" date="2021-02" db="EMBL/GenBank/DDBJ databases">
        <authorList>
            <person name="Nowell W R."/>
        </authorList>
    </citation>
    <scope>NUCLEOTIDE SEQUENCE</scope>
</reference>
<dbReference type="AlphaFoldDB" id="A0A813UC27"/>
<evidence type="ECO:0000313" key="13">
    <source>
        <dbReference type="Proteomes" id="UP000663870"/>
    </source>
</evidence>
<evidence type="ECO:0000259" key="10">
    <source>
        <dbReference type="Pfam" id="PF01545"/>
    </source>
</evidence>
<comment type="caution">
    <text evidence="12">The sequence shown here is derived from an EMBL/GenBank/DDBJ whole genome shotgun (WGS) entry which is preliminary data.</text>
</comment>
<keyword evidence="6" id="KW-0406">Ion transport</keyword>
<feature type="compositionally biased region" description="Polar residues" evidence="8">
    <location>
        <begin position="54"/>
        <end position="83"/>
    </location>
</feature>
<dbReference type="InterPro" id="IPR027469">
    <property type="entry name" value="Cation_efflux_TMD_sf"/>
</dbReference>
<feature type="domain" description="Cation efflux protein cytoplasmic" evidence="11">
    <location>
        <begin position="372"/>
        <end position="447"/>
    </location>
</feature>
<dbReference type="InterPro" id="IPR058533">
    <property type="entry name" value="Cation_efflux_TM"/>
</dbReference>
<comment type="similarity">
    <text evidence="2">Belongs to the cation diffusion facilitator (CDF) transporter (TC 2.A.4) family. SLC30A subfamily.</text>
</comment>
<organism evidence="12 13">
    <name type="scientific">Rotaria sordida</name>
    <dbReference type="NCBI Taxonomy" id="392033"/>
    <lineage>
        <taxon>Eukaryota</taxon>
        <taxon>Metazoa</taxon>
        <taxon>Spiralia</taxon>
        <taxon>Gnathifera</taxon>
        <taxon>Rotifera</taxon>
        <taxon>Eurotatoria</taxon>
        <taxon>Bdelloidea</taxon>
        <taxon>Philodinida</taxon>
        <taxon>Philodinidae</taxon>
        <taxon>Rotaria</taxon>
    </lineage>
</organism>
<evidence type="ECO:0000259" key="11">
    <source>
        <dbReference type="Pfam" id="PF16916"/>
    </source>
</evidence>
<feature type="transmembrane region" description="Helical" evidence="9">
    <location>
        <begin position="224"/>
        <end position="242"/>
    </location>
</feature>
<feature type="transmembrane region" description="Helical" evidence="9">
    <location>
        <begin position="310"/>
        <end position="329"/>
    </location>
</feature>
<keyword evidence="13" id="KW-1185">Reference proteome</keyword>
<evidence type="ECO:0000256" key="1">
    <source>
        <dbReference type="ARBA" id="ARBA00004127"/>
    </source>
</evidence>
<evidence type="ECO:0008006" key="14">
    <source>
        <dbReference type="Google" id="ProtNLM"/>
    </source>
</evidence>
<feature type="region of interest" description="Disordered" evidence="8">
    <location>
        <begin position="21"/>
        <end position="104"/>
    </location>
</feature>
<feature type="compositionally biased region" description="Polar residues" evidence="8">
    <location>
        <begin position="21"/>
        <end position="44"/>
    </location>
</feature>
<feature type="domain" description="Cation efflux protein transmembrane" evidence="10">
    <location>
        <begin position="157"/>
        <end position="356"/>
    </location>
</feature>
<proteinExistence type="inferred from homology"/>
<keyword evidence="5 9" id="KW-1133">Transmembrane helix</keyword>
<evidence type="ECO:0000256" key="9">
    <source>
        <dbReference type="SAM" id="Phobius"/>
    </source>
</evidence>